<dbReference type="EMBL" id="SMOL01000559">
    <property type="protein sequence ID" value="KAB2606727.1"/>
    <property type="molecule type" value="Genomic_DNA"/>
</dbReference>
<protein>
    <submittedName>
        <fullName evidence="2">Transport protein SEC23-like</fullName>
    </submittedName>
</protein>
<evidence type="ECO:0000313" key="3">
    <source>
        <dbReference type="Proteomes" id="UP000327157"/>
    </source>
</evidence>
<name>A0A5N5FV14_9ROSA</name>
<accession>A0A5N5FV14</accession>
<keyword evidence="3" id="KW-1185">Reference proteome</keyword>
<feature type="region of interest" description="Disordered" evidence="1">
    <location>
        <begin position="74"/>
        <end position="107"/>
    </location>
</feature>
<evidence type="ECO:0000313" key="2">
    <source>
        <dbReference type="EMBL" id="KAB2606727.1"/>
    </source>
</evidence>
<sequence length="107" mass="11276">MEAESLRQSRLEKRELLDHADVDDENKDRMRGGFFNGRVILNGGVLGEKLNGEVLVGDGGVVGRKVVTGEAERADPDLGGVIDGGEGVENEAAMEGPGMEGNGLIEV</sequence>
<reference evidence="3" key="2">
    <citation type="submission" date="2019-10" db="EMBL/GenBank/DDBJ databases">
        <title>A de novo genome assembly of a pear dwarfing rootstock.</title>
        <authorList>
            <person name="Wang F."/>
            <person name="Wang J."/>
            <person name="Li S."/>
            <person name="Zhang Y."/>
            <person name="Fang M."/>
            <person name="Ma L."/>
            <person name="Zhao Y."/>
            <person name="Jiang S."/>
        </authorList>
    </citation>
    <scope>NUCLEOTIDE SEQUENCE [LARGE SCALE GENOMIC DNA]</scope>
</reference>
<reference evidence="2 3" key="3">
    <citation type="submission" date="2019-11" db="EMBL/GenBank/DDBJ databases">
        <title>A de novo genome assembly of a pear dwarfing rootstock.</title>
        <authorList>
            <person name="Wang F."/>
            <person name="Wang J."/>
            <person name="Li S."/>
            <person name="Zhang Y."/>
            <person name="Fang M."/>
            <person name="Ma L."/>
            <person name="Zhao Y."/>
            <person name="Jiang S."/>
        </authorList>
    </citation>
    <scope>NUCLEOTIDE SEQUENCE [LARGE SCALE GENOMIC DNA]</scope>
    <source>
        <strain evidence="2">S2</strain>
        <tissue evidence="2">Leaf</tissue>
    </source>
</reference>
<organism evidence="2 3">
    <name type="scientific">Pyrus ussuriensis x Pyrus communis</name>
    <dbReference type="NCBI Taxonomy" id="2448454"/>
    <lineage>
        <taxon>Eukaryota</taxon>
        <taxon>Viridiplantae</taxon>
        <taxon>Streptophyta</taxon>
        <taxon>Embryophyta</taxon>
        <taxon>Tracheophyta</taxon>
        <taxon>Spermatophyta</taxon>
        <taxon>Magnoliopsida</taxon>
        <taxon>eudicotyledons</taxon>
        <taxon>Gunneridae</taxon>
        <taxon>Pentapetalae</taxon>
        <taxon>rosids</taxon>
        <taxon>fabids</taxon>
        <taxon>Rosales</taxon>
        <taxon>Rosaceae</taxon>
        <taxon>Amygdaloideae</taxon>
        <taxon>Maleae</taxon>
        <taxon>Pyrus</taxon>
    </lineage>
</organism>
<evidence type="ECO:0000256" key="1">
    <source>
        <dbReference type="SAM" id="MobiDB-lite"/>
    </source>
</evidence>
<gene>
    <name evidence="2" type="ORF">D8674_006444</name>
</gene>
<dbReference type="Proteomes" id="UP000327157">
    <property type="component" value="Chromosome 11"/>
</dbReference>
<reference evidence="2 3" key="1">
    <citation type="submission" date="2019-09" db="EMBL/GenBank/DDBJ databases">
        <authorList>
            <person name="Ou C."/>
        </authorList>
    </citation>
    <scope>NUCLEOTIDE SEQUENCE [LARGE SCALE GENOMIC DNA]</scope>
    <source>
        <strain evidence="2">S2</strain>
        <tissue evidence="2">Leaf</tissue>
    </source>
</reference>
<proteinExistence type="predicted"/>
<dbReference type="AlphaFoldDB" id="A0A5N5FV14"/>
<comment type="caution">
    <text evidence="2">The sequence shown here is derived from an EMBL/GenBank/DDBJ whole genome shotgun (WGS) entry which is preliminary data.</text>
</comment>